<evidence type="ECO:0000313" key="6">
    <source>
        <dbReference type="Proteomes" id="UP000295341"/>
    </source>
</evidence>
<dbReference type="PROSITE" id="PS00455">
    <property type="entry name" value="AMP_BINDING"/>
    <property type="match status" value="1"/>
</dbReference>
<dbReference type="OrthoDB" id="9047442at2"/>
<protein>
    <submittedName>
        <fullName evidence="5">Fatty-acyl-CoA synthase</fullName>
    </submittedName>
</protein>
<comment type="similarity">
    <text evidence="1">Belongs to the ATP-dependent AMP-binding enzyme family.</text>
</comment>
<name>A0A4R7P0B4_9GAMM</name>
<dbReference type="SUPFAM" id="SSF56801">
    <property type="entry name" value="Acetyl-CoA synthetase-like"/>
    <property type="match status" value="1"/>
</dbReference>
<feature type="domain" description="AMP-binding enzyme C-terminal" evidence="4">
    <location>
        <begin position="426"/>
        <end position="501"/>
    </location>
</feature>
<dbReference type="Proteomes" id="UP000295341">
    <property type="component" value="Unassembled WGS sequence"/>
</dbReference>
<organism evidence="5 6">
    <name type="scientific">Panacagrimonas perspica</name>
    <dbReference type="NCBI Taxonomy" id="381431"/>
    <lineage>
        <taxon>Bacteria</taxon>
        <taxon>Pseudomonadati</taxon>
        <taxon>Pseudomonadota</taxon>
        <taxon>Gammaproteobacteria</taxon>
        <taxon>Nevskiales</taxon>
        <taxon>Nevskiaceae</taxon>
        <taxon>Panacagrimonas</taxon>
    </lineage>
</organism>
<dbReference type="Gene3D" id="3.40.50.12780">
    <property type="entry name" value="N-terminal domain of ligase-like"/>
    <property type="match status" value="1"/>
</dbReference>
<dbReference type="GO" id="GO:0006631">
    <property type="term" value="P:fatty acid metabolic process"/>
    <property type="evidence" value="ECO:0007669"/>
    <property type="project" value="TreeGrafter"/>
</dbReference>
<dbReference type="InterPro" id="IPR025110">
    <property type="entry name" value="AMP-bd_C"/>
</dbReference>
<dbReference type="GO" id="GO:0031956">
    <property type="term" value="F:medium-chain fatty acid-CoA ligase activity"/>
    <property type="evidence" value="ECO:0007669"/>
    <property type="project" value="TreeGrafter"/>
</dbReference>
<evidence type="ECO:0000256" key="1">
    <source>
        <dbReference type="ARBA" id="ARBA00006432"/>
    </source>
</evidence>
<dbReference type="InterPro" id="IPR000873">
    <property type="entry name" value="AMP-dep_synth/lig_dom"/>
</dbReference>
<comment type="caution">
    <text evidence="5">The sequence shown here is derived from an EMBL/GenBank/DDBJ whole genome shotgun (WGS) entry which is preliminary data.</text>
</comment>
<dbReference type="InterPro" id="IPR042099">
    <property type="entry name" value="ANL_N_sf"/>
</dbReference>
<keyword evidence="2" id="KW-0436">Ligase</keyword>
<evidence type="ECO:0000259" key="3">
    <source>
        <dbReference type="Pfam" id="PF00501"/>
    </source>
</evidence>
<keyword evidence="6" id="KW-1185">Reference proteome</keyword>
<dbReference type="Gene3D" id="3.30.300.30">
    <property type="match status" value="1"/>
</dbReference>
<gene>
    <name evidence="5" type="ORF">DFR24_3889</name>
</gene>
<evidence type="ECO:0000259" key="4">
    <source>
        <dbReference type="Pfam" id="PF13193"/>
    </source>
</evidence>
<dbReference type="RefSeq" id="WP_133883017.1">
    <property type="nucleotide sequence ID" value="NZ_MWIN01000009.1"/>
</dbReference>
<dbReference type="EMBL" id="SOBT01000010">
    <property type="protein sequence ID" value="TDU26858.1"/>
    <property type="molecule type" value="Genomic_DNA"/>
</dbReference>
<evidence type="ECO:0000256" key="2">
    <source>
        <dbReference type="ARBA" id="ARBA00022598"/>
    </source>
</evidence>
<dbReference type="CDD" id="cd17631">
    <property type="entry name" value="FACL_FadD13-like"/>
    <property type="match status" value="1"/>
</dbReference>
<reference evidence="5 6" key="1">
    <citation type="submission" date="2019-03" db="EMBL/GenBank/DDBJ databases">
        <title>Genomic Encyclopedia of Type Strains, Phase IV (KMG-IV): sequencing the most valuable type-strain genomes for metagenomic binning, comparative biology and taxonomic classification.</title>
        <authorList>
            <person name="Goeker M."/>
        </authorList>
    </citation>
    <scope>NUCLEOTIDE SEQUENCE [LARGE SCALE GENOMIC DNA]</scope>
    <source>
        <strain evidence="5 6">DSM 26377</strain>
    </source>
</reference>
<dbReference type="NCBIfam" id="NF004837">
    <property type="entry name" value="PRK06187.1"/>
    <property type="match status" value="1"/>
</dbReference>
<dbReference type="Pfam" id="PF13193">
    <property type="entry name" value="AMP-binding_C"/>
    <property type="match status" value="1"/>
</dbReference>
<dbReference type="Pfam" id="PF00501">
    <property type="entry name" value="AMP-binding"/>
    <property type="match status" value="1"/>
</dbReference>
<dbReference type="FunFam" id="3.30.300.30:FF:000008">
    <property type="entry name" value="2,3-dihydroxybenzoate-AMP ligase"/>
    <property type="match status" value="1"/>
</dbReference>
<dbReference type="InterPro" id="IPR020845">
    <property type="entry name" value="AMP-binding_CS"/>
</dbReference>
<accession>A0A4R7P0B4</accession>
<feature type="domain" description="AMP-dependent synthetase/ligase" evidence="3">
    <location>
        <begin position="15"/>
        <end position="375"/>
    </location>
</feature>
<evidence type="ECO:0000313" key="5">
    <source>
        <dbReference type="EMBL" id="TDU26858.1"/>
    </source>
</evidence>
<proteinExistence type="inferred from homology"/>
<dbReference type="PANTHER" id="PTHR43201">
    <property type="entry name" value="ACYL-COA SYNTHETASE"/>
    <property type="match status" value="1"/>
</dbReference>
<dbReference type="InterPro" id="IPR045851">
    <property type="entry name" value="AMP-bd_C_sf"/>
</dbReference>
<sequence>MDEGRIDPNGAAEWFRRRAARAPERPAVSFKGRTYSYGEFQQRIERMAAVFAAGGVKAGDRIAWLGLNHPDLLAALFGAARLGAILVPLNFRLAARELQQIIEDAGAHTLVVDATQRSLIEPVKAALPCRRYLLDDATPHAGWEALPLALATAKDTPPPVNGTPDDVVLLIYTSGTTGRPKGVMLTNGNLWTNNLSWTFSSDFTSRDTTINAAPLFHVGGLCVVLLPTLMAGGHLVLHESFDALTFMQDVERYRVTTTFLVPAMMLFISQHERFAQADLSTLRLIVAGGAPVPEPLLRLYGQRNIPVSQCYGMTEATTGVTFLETDRALTKLGSCGRAGMLNEVRLIDFDGHPVTQPNVPGELCMRGGMVTPGYWNLPEVTAQSKSADGWFRSGDVAYFDDEGFYYICDRVKDMIISGGENVYPAEVESAIYEHASIAEAAVIGAADEKWGERVVAVVALKPGSSLEIEGLRTFLDGRLARYKLPREMHVVEQLPRNPNGKVAKIDLRKRFANHP</sequence>
<dbReference type="PANTHER" id="PTHR43201:SF5">
    <property type="entry name" value="MEDIUM-CHAIN ACYL-COA LIGASE ACSF2, MITOCHONDRIAL"/>
    <property type="match status" value="1"/>
</dbReference>
<dbReference type="AlphaFoldDB" id="A0A4R7P0B4"/>